<reference evidence="1" key="1">
    <citation type="submission" date="2014-11" db="EMBL/GenBank/DDBJ databases">
        <authorList>
            <person name="Amaro Gonzalez C."/>
        </authorList>
    </citation>
    <scope>NUCLEOTIDE SEQUENCE</scope>
</reference>
<sequence>MSIPPYFTLEHNCKRLPTFHVHSSNR</sequence>
<accession>A0A0E9PLE2</accession>
<proteinExistence type="predicted"/>
<protein>
    <submittedName>
        <fullName evidence="1">Uncharacterized protein</fullName>
    </submittedName>
</protein>
<organism evidence="1">
    <name type="scientific">Anguilla anguilla</name>
    <name type="common">European freshwater eel</name>
    <name type="synonym">Muraena anguilla</name>
    <dbReference type="NCBI Taxonomy" id="7936"/>
    <lineage>
        <taxon>Eukaryota</taxon>
        <taxon>Metazoa</taxon>
        <taxon>Chordata</taxon>
        <taxon>Craniata</taxon>
        <taxon>Vertebrata</taxon>
        <taxon>Euteleostomi</taxon>
        <taxon>Actinopterygii</taxon>
        <taxon>Neopterygii</taxon>
        <taxon>Teleostei</taxon>
        <taxon>Anguilliformes</taxon>
        <taxon>Anguillidae</taxon>
        <taxon>Anguilla</taxon>
    </lineage>
</organism>
<evidence type="ECO:0000313" key="1">
    <source>
        <dbReference type="EMBL" id="JAH05122.1"/>
    </source>
</evidence>
<name>A0A0E9PLE2_ANGAN</name>
<dbReference type="EMBL" id="GBXM01103455">
    <property type="protein sequence ID" value="JAH05122.1"/>
    <property type="molecule type" value="Transcribed_RNA"/>
</dbReference>
<dbReference type="AlphaFoldDB" id="A0A0E9PLE2"/>
<reference evidence="1" key="2">
    <citation type="journal article" date="2015" name="Fish Shellfish Immunol.">
        <title>Early steps in the European eel (Anguilla anguilla)-Vibrio vulnificus interaction in the gills: Role of the RtxA13 toxin.</title>
        <authorList>
            <person name="Callol A."/>
            <person name="Pajuelo D."/>
            <person name="Ebbesson L."/>
            <person name="Teles M."/>
            <person name="MacKenzie S."/>
            <person name="Amaro C."/>
        </authorList>
    </citation>
    <scope>NUCLEOTIDE SEQUENCE</scope>
</reference>